<feature type="compositionally biased region" description="Basic and acidic residues" evidence="1">
    <location>
        <begin position="1152"/>
        <end position="1162"/>
    </location>
</feature>
<dbReference type="EMBL" id="CATQJL010000305">
    <property type="protein sequence ID" value="CAJ0601690.1"/>
    <property type="molecule type" value="Genomic_DNA"/>
</dbReference>
<evidence type="ECO:0000256" key="1">
    <source>
        <dbReference type="SAM" id="MobiDB-lite"/>
    </source>
</evidence>
<evidence type="ECO:0000259" key="2">
    <source>
        <dbReference type="Pfam" id="PF15249"/>
    </source>
</evidence>
<dbReference type="Pfam" id="PF15249">
    <property type="entry name" value="GLTSCR1"/>
    <property type="match status" value="1"/>
</dbReference>
<feature type="compositionally biased region" description="Basic residues" evidence="1">
    <location>
        <begin position="1279"/>
        <end position="1292"/>
    </location>
</feature>
<keyword evidence="4" id="KW-1185">Reference proteome</keyword>
<feature type="compositionally biased region" description="Basic and acidic residues" evidence="1">
    <location>
        <begin position="1326"/>
        <end position="1338"/>
    </location>
</feature>
<protein>
    <recommendedName>
        <fullName evidence="2">GLTSCR protein conserved domain-containing protein</fullName>
    </recommendedName>
</protein>
<feature type="region of interest" description="Disordered" evidence="1">
    <location>
        <begin position="668"/>
        <end position="691"/>
    </location>
</feature>
<feature type="region of interest" description="Disordered" evidence="1">
    <location>
        <begin position="927"/>
        <end position="1187"/>
    </location>
</feature>
<feature type="compositionally biased region" description="Basic and acidic residues" evidence="1">
    <location>
        <begin position="1043"/>
        <end position="1055"/>
    </location>
</feature>
<feature type="compositionally biased region" description="Polar residues" evidence="1">
    <location>
        <begin position="766"/>
        <end position="779"/>
    </location>
</feature>
<feature type="compositionally biased region" description="Basic and acidic residues" evidence="1">
    <location>
        <begin position="668"/>
        <end position="678"/>
    </location>
</feature>
<name>A0AA36H0B2_CYLNA</name>
<feature type="domain" description="GLTSCR protein conserved" evidence="2">
    <location>
        <begin position="548"/>
        <end position="646"/>
    </location>
</feature>
<dbReference type="InterPro" id="IPR015671">
    <property type="entry name" value="GSCR1_dom"/>
</dbReference>
<gene>
    <name evidence="3" type="ORF">CYNAS_LOCUS13673</name>
</gene>
<feature type="compositionally biased region" description="Low complexity" evidence="1">
    <location>
        <begin position="958"/>
        <end position="994"/>
    </location>
</feature>
<feature type="compositionally biased region" description="Low complexity" evidence="1">
    <location>
        <begin position="822"/>
        <end position="839"/>
    </location>
</feature>
<reference evidence="3" key="1">
    <citation type="submission" date="2023-07" db="EMBL/GenBank/DDBJ databases">
        <authorList>
            <consortium name="CYATHOMIX"/>
        </authorList>
    </citation>
    <scope>NUCLEOTIDE SEQUENCE</scope>
    <source>
        <strain evidence="3">N/A</strain>
    </source>
</reference>
<feature type="compositionally biased region" description="Basic residues" evidence="1">
    <location>
        <begin position="1163"/>
        <end position="1179"/>
    </location>
</feature>
<feature type="region of interest" description="Disordered" evidence="1">
    <location>
        <begin position="711"/>
        <end position="911"/>
    </location>
</feature>
<feature type="region of interest" description="Disordered" evidence="1">
    <location>
        <begin position="1200"/>
        <end position="1363"/>
    </location>
</feature>
<feature type="compositionally biased region" description="Low complexity" evidence="1">
    <location>
        <begin position="313"/>
        <end position="323"/>
    </location>
</feature>
<evidence type="ECO:0000313" key="4">
    <source>
        <dbReference type="Proteomes" id="UP001176961"/>
    </source>
</evidence>
<comment type="caution">
    <text evidence="3">The sequence shown here is derived from an EMBL/GenBank/DDBJ whole genome shotgun (WGS) entry which is preliminary data.</text>
</comment>
<feature type="compositionally biased region" description="Polar residues" evidence="1">
    <location>
        <begin position="147"/>
        <end position="156"/>
    </location>
</feature>
<feature type="compositionally biased region" description="Low complexity" evidence="1">
    <location>
        <begin position="711"/>
        <end position="735"/>
    </location>
</feature>
<feature type="region of interest" description="Disordered" evidence="1">
    <location>
        <begin position="146"/>
        <end position="243"/>
    </location>
</feature>
<proteinExistence type="predicted"/>
<feature type="compositionally biased region" description="Low complexity" evidence="1">
    <location>
        <begin position="160"/>
        <end position="174"/>
    </location>
</feature>
<organism evidence="3 4">
    <name type="scientific">Cylicocyclus nassatus</name>
    <name type="common">Nematode worm</name>
    <dbReference type="NCBI Taxonomy" id="53992"/>
    <lineage>
        <taxon>Eukaryota</taxon>
        <taxon>Metazoa</taxon>
        <taxon>Ecdysozoa</taxon>
        <taxon>Nematoda</taxon>
        <taxon>Chromadorea</taxon>
        <taxon>Rhabditida</taxon>
        <taxon>Rhabditina</taxon>
        <taxon>Rhabditomorpha</taxon>
        <taxon>Strongyloidea</taxon>
        <taxon>Strongylidae</taxon>
        <taxon>Cylicocyclus</taxon>
    </lineage>
</organism>
<sequence>MSFPEEDEWPGMEQGFVLDDAFKCTSPFGADTTLQVPLREPSPIAVSPQDLMDFSFPNDNSLSVPIREYGFQGGSEPPRLSPVSSSYQSMAPLQNVSYEMSTTSVEESYNSFEQPSMVVNGHYQSIEQQIIQPQQGYYQTVDATPPQVLSNVSTPHAQHASTASGSNNTSGSVVQQILNAPSARQTPTPQNQQHQQHSNSHPRQRPIQPKTHNNGRKRASVNSHSGVSNKSNKMDSSNNNSNQTEVRFSMSALTRITEIGAEMAQLQEQQDKLGINNSQRLSELQAQRASILLEALSSQNVGETVLSQVKQVAAAAAPPSKPRPTARSRGSHGHSSRQQHFENTPESPQYQPQMYLASHNQYPSTSTAQFQEFSTGNNNQAQVVHQQEAGTVLRQPQQRVYRTQNASTAVFQTQQLPPGTVYVQNVPQASQAQYATNQPTVGEVVRQQHQLRHVSGAQQVIVQQVAAPQMVVNAGSQSAAGAQVRTQIVQNSPLPAQIVLTPAPVQQAPQMVVVAQRPTPAQTAKRIEEKRAARLSRLRTYFDDLHGTLANPDTETPFTDLRDVLQRLLPYHAYGEPNINDEHLEQFDSNYLRAQINSNEQRNRLEKRLRNVFYKEALRTSEKEEENLLLYLDGEYEKRKLEEEKEYVKQGGLEAFVRDSAIVAALRDTDRDKIEKPKPPPSSLKPSCSKSVMQQYEYHPFDEVQLPVSPYKSPSPFKSPASSLRSSSPCKSPTSITYSPRVRGRKTSISSTQHSSPAFVQEPARTRNTPKSRTTSETAPTPPERSESIKSEPVRPLPPPLPAVARKAPPSSPLVTAASKKTQPSPRSASTTPRRSIPSKSAPEVKPSVENVSVKEEPAQVSVPSKTSLSSPQRSEVLQNTTTPGRLPAKKELLSRARQGVPVEMRSPPAHTSIAASSLLARYSVDDYESDGSASPELGVDDVMPQAPPPTNILQPKVPTSVSVPSSAAPSITSAASTTSQASGASAPAPKRVAIPPPPQKSTPQRSSLPVPPPLPQKKEKVLDAPERTASPIVKQENVKPAVKTEEEKPAERFRFKPQVPRPTPVSPLKPAVTKRETSSESGLAEKSENSREIKNCVEENDKTAVVNSVKPPPIRLKLKFDGAKAYIENNENSDKDGERKQRKHKKKKKERDKLHKDVHDRIKVKHHTKGSKKHKTKNKLISSPQELVAVTKNGKRLKVKFGLGGSDSRCTTPGKHPPSTEESDVHLTKELPEQQPSSSKAAVHAPEPLKIPRLRIRIGDSPALVIAPSKEEPPQAAHKSHHHHHHHRHSRPTSADGLVKPPKAVTAPVNANPLSVEFSDDSDTEAERIRSATDEALRGLANMTDMHQPNNSLLPWSTHPAP</sequence>
<feature type="compositionally biased region" description="Basic and acidic residues" evidence="1">
    <location>
        <begin position="1074"/>
        <end position="1103"/>
    </location>
</feature>
<feature type="compositionally biased region" description="Polar residues" evidence="1">
    <location>
        <begin position="1346"/>
        <end position="1356"/>
    </location>
</feature>
<feature type="region of interest" description="Disordered" evidence="1">
    <location>
        <begin position="312"/>
        <end position="350"/>
    </location>
</feature>
<feature type="compositionally biased region" description="Basic and acidic residues" evidence="1">
    <location>
        <begin position="1224"/>
        <end position="1233"/>
    </location>
</feature>
<feature type="compositionally biased region" description="Low complexity" evidence="1">
    <location>
        <begin position="184"/>
        <end position="201"/>
    </location>
</feature>
<feature type="compositionally biased region" description="Basic and acidic residues" evidence="1">
    <location>
        <begin position="1017"/>
        <end position="1027"/>
    </location>
</feature>
<feature type="compositionally biased region" description="Polar residues" evidence="1">
    <location>
        <begin position="747"/>
        <end position="758"/>
    </location>
</feature>
<feature type="compositionally biased region" description="Basic residues" evidence="1">
    <location>
        <begin position="1141"/>
        <end position="1151"/>
    </location>
</feature>
<feature type="compositionally biased region" description="Low complexity" evidence="1">
    <location>
        <begin position="228"/>
        <end position="242"/>
    </location>
</feature>
<feature type="compositionally biased region" description="Polar residues" evidence="1">
    <location>
        <begin position="862"/>
        <end position="884"/>
    </location>
</feature>
<feature type="compositionally biased region" description="Basic and acidic residues" evidence="1">
    <location>
        <begin position="784"/>
        <end position="793"/>
    </location>
</feature>
<dbReference type="Proteomes" id="UP001176961">
    <property type="component" value="Unassembled WGS sequence"/>
</dbReference>
<accession>A0AA36H0B2</accession>
<feature type="compositionally biased region" description="Basic residues" evidence="1">
    <location>
        <begin position="324"/>
        <end position="337"/>
    </location>
</feature>
<evidence type="ECO:0000313" key="3">
    <source>
        <dbReference type="EMBL" id="CAJ0601690.1"/>
    </source>
</evidence>
<feature type="compositionally biased region" description="Polar residues" evidence="1">
    <location>
        <begin position="341"/>
        <end position="350"/>
    </location>
</feature>